<proteinExistence type="predicted"/>
<accession>A0ABU8J772</accession>
<evidence type="ECO:0000313" key="12">
    <source>
        <dbReference type="EMBL" id="MEI6003510.1"/>
    </source>
</evidence>
<dbReference type="PANTHER" id="PTHR34501">
    <property type="entry name" value="PROTEIN YDDL-RELATED"/>
    <property type="match status" value="1"/>
</dbReference>
<organism evidence="12 13">
    <name type="scientific">Paraburkholderia bengalensis</name>
    <dbReference type="NCBI Taxonomy" id="2747562"/>
    <lineage>
        <taxon>Bacteria</taxon>
        <taxon>Pseudomonadati</taxon>
        <taxon>Pseudomonadota</taxon>
        <taxon>Betaproteobacteria</taxon>
        <taxon>Burkholderiales</taxon>
        <taxon>Burkholderiaceae</taxon>
        <taxon>Paraburkholderia</taxon>
    </lineage>
</organism>
<evidence type="ECO:0000256" key="6">
    <source>
        <dbReference type="ARBA" id="ARBA00022729"/>
    </source>
</evidence>
<dbReference type="RefSeq" id="WP_336603029.1">
    <property type="nucleotide sequence ID" value="NZ_JACFYJ010000260.1"/>
</dbReference>
<evidence type="ECO:0000256" key="1">
    <source>
        <dbReference type="ARBA" id="ARBA00004571"/>
    </source>
</evidence>
<dbReference type="SUPFAM" id="SSF56935">
    <property type="entry name" value="Porins"/>
    <property type="match status" value="1"/>
</dbReference>
<keyword evidence="9" id="KW-0472">Membrane</keyword>
<keyword evidence="6" id="KW-0732">Signal</keyword>
<dbReference type="EMBL" id="JACFYJ010000260">
    <property type="protein sequence ID" value="MEI6003510.1"/>
    <property type="molecule type" value="Genomic_DNA"/>
</dbReference>
<keyword evidence="4" id="KW-1134">Transmembrane beta strand</keyword>
<dbReference type="InterPro" id="IPR050298">
    <property type="entry name" value="Gram-neg_bact_OMP"/>
</dbReference>
<evidence type="ECO:0000256" key="9">
    <source>
        <dbReference type="ARBA" id="ARBA00023136"/>
    </source>
</evidence>
<evidence type="ECO:0000256" key="8">
    <source>
        <dbReference type="ARBA" id="ARBA00023114"/>
    </source>
</evidence>
<evidence type="ECO:0000256" key="2">
    <source>
        <dbReference type="ARBA" id="ARBA00011233"/>
    </source>
</evidence>
<dbReference type="InterPro" id="IPR001702">
    <property type="entry name" value="Porin_Gram-ve"/>
</dbReference>
<protein>
    <submittedName>
        <fullName evidence="12">Porin</fullName>
    </submittedName>
</protein>
<keyword evidence="3" id="KW-0813">Transport</keyword>
<dbReference type="PRINTS" id="PR00184">
    <property type="entry name" value="NEISSPPORIN"/>
</dbReference>
<reference evidence="12 13" key="1">
    <citation type="journal article" date="2022" name="Arch. Microbiol.">
        <title>Paraburkholderia bengalensis sp. nov. isolated from roots of Oryza sativa, IR64.</title>
        <authorList>
            <person name="Nag P."/>
            <person name="Mondal N."/>
            <person name="Sarkar J."/>
            <person name="Das S."/>
        </authorList>
    </citation>
    <scope>NUCLEOTIDE SEQUENCE [LARGE SCALE GENOMIC DNA]</scope>
    <source>
        <strain evidence="12 13">IR64_4_BI</strain>
    </source>
</reference>
<feature type="non-terminal residue" evidence="12">
    <location>
        <position position="368"/>
    </location>
</feature>
<keyword evidence="5" id="KW-0812">Transmembrane</keyword>
<sequence length="368" mass="38521">MPLISLGSLTGPTISYAQSSVSLYGRLDSGLSFIKTSTGNQYGAFSGGMFGDRWGFKGKEDLGNGLAAIFQLENGFSITTGQSRQGGRLFGRQAYAGLADKDYGTITLGRQYDPVVDLVQPETADITYGASFGTPGDIDNYDNTVRISNSVKYVSPTYRGFTFEALYGLGGAAGAPGESQSWSGAARFVTGPFSFAAGYLHSSNANGQPARGAWNSTTADTFFSSPINNGYQSASSVGVARAAAEYVKDKVTVGVSYSNVQATRDSQSTFASNEHWNVGTAFSSYQLTPAAAVGLSYTYTHASGDTSATYHQVNTAATYSFSRRTETYAVAGYQHASGLQRVATGGTREAQASIGSFGIAGSSTQVLA</sequence>
<name>A0ABU8J772_9BURK</name>
<dbReference type="CDD" id="cd00342">
    <property type="entry name" value="gram_neg_porins"/>
    <property type="match status" value="1"/>
</dbReference>
<evidence type="ECO:0000256" key="3">
    <source>
        <dbReference type="ARBA" id="ARBA00022448"/>
    </source>
</evidence>
<dbReference type="InterPro" id="IPR023614">
    <property type="entry name" value="Porin_dom_sf"/>
</dbReference>
<comment type="subunit">
    <text evidence="2">Homotrimer.</text>
</comment>
<keyword evidence="10" id="KW-0998">Cell outer membrane</keyword>
<gene>
    <name evidence="12" type="ORF">H3V53_42560</name>
</gene>
<evidence type="ECO:0000313" key="13">
    <source>
        <dbReference type="Proteomes" id="UP001386437"/>
    </source>
</evidence>
<keyword evidence="13" id="KW-1185">Reference proteome</keyword>
<dbReference type="PANTHER" id="PTHR34501:SF9">
    <property type="entry name" value="MAJOR OUTER MEMBRANE PROTEIN P.IA"/>
    <property type="match status" value="1"/>
</dbReference>
<keyword evidence="8" id="KW-0626">Porin</keyword>
<dbReference type="PRINTS" id="PR00182">
    <property type="entry name" value="ECOLNEIPORIN"/>
</dbReference>
<comment type="subcellular location">
    <subcellularLocation>
        <location evidence="1">Cell outer membrane</location>
        <topology evidence="1">Multi-pass membrane protein</topology>
    </subcellularLocation>
</comment>
<evidence type="ECO:0000259" key="11">
    <source>
        <dbReference type="Pfam" id="PF13609"/>
    </source>
</evidence>
<dbReference type="Proteomes" id="UP001386437">
    <property type="component" value="Unassembled WGS sequence"/>
</dbReference>
<keyword evidence="7" id="KW-0406">Ion transport</keyword>
<dbReference type="InterPro" id="IPR033900">
    <property type="entry name" value="Gram_neg_porin_domain"/>
</dbReference>
<evidence type="ECO:0000256" key="10">
    <source>
        <dbReference type="ARBA" id="ARBA00023237"/>
    </source>
</evidence>
<dbReference type="InterPro" id="IPR002299">
    <property type="entry name" value="Porin_Neis"/>
</dbReference>
<feature type="domain" description="Porin" evidence="11">
    <location>
        <begin position="13"/>
        <end position="337"/>
    </location>
</feature>
<dbReference type="Gene3D" id="2.40.160.10">
    <property type="entry name" value="Porin"/>
    <property type="match status" value="1"/>
</dbReference>
<evidence type="ECO:0000256" key="5">
    <source>
        <dbReference type="ARBA" id="ARBA00022692"/>
    </source>
</evidence>
<dbReference type="Pfam" id="PF13609">
    <property type="entry name" value="Porin_4"/>
    <property type="match status" value="1"/>
</dbReference>
<evidence type="ECO:0000256" key="4">
    <source>
        <dbReference type="ARBA" id="ARBA00022452"/>
    </source>
</evidence>
<evidence type="ECO:0000256" key="7">
    <source>
        <dbReference type="ARBA" id="ARBA00023065"/>
    </source>
</evidence>
<comment type="caution">
    <text evidence="12">The sequence shown here is derived from an EMBL/GenBank/DDBJ whole genome shotgun (WGS) entry which is preliminary data.</text>
</comment>